<evidence type="ECO:0000256" key="2">
    <source>
        <dbReference type="SAM" id="Phobius"/>
    </source>
</evidence>
<feature type="region of interest" description="Disordered" evidence="1">
    <location>
        <begin position="101"/>
        <end position="123"/>
    </location>
</feature>
<dbReference type="EMBL" id="HBUE01311478">
    <property type="protein sequence ID" value="CAG6583479.1"/>
    <property type="molecule type" value="Transcribed_RNA"/>
</dbReference>
<name>A0A8D8NZS1_CULPI</name>
<reference evidence="3" key="1">
    <citation type="submission" date="2021-05" db="EMBL/GenBank/DDBJ databases">
        <authorList>
            <person name="Alioto T."/>
            <person name="Alioto T."/>
            <person name="Gomez Garrido J."/>
        </authorList>
    </citation>
    <scope>NUCLEOTIDE SEQUENCE</scope>
</reference>
<proteinExistence type="predicted"/>
<feature type="compositionally biased region" description="Polar residues" evidence="1">
    <location>
        <begin position="104"/>
        <end position="123"/>
    </location>
</feature>
<organism evidence="3">
    <name type="scientific">Culex pipiens</name>
    <name type="common">House mosquito</name>
    <dbReference type="NCBI Taxonomy" id="7175"/>
    <lineage>
        <taxon>Eukaryota</taxon>
        <taxon>Metazoa</taxon>
        <taxon>Ecdysozoa</taxon>
        <taxon>Arthropoda</taxon>
        <taxon>Hexapoda</taxon>
        <taxon>Insecta</taxon>
        <taxon>Pterygota</taxon>
        <taxon>Neoptera</taxon>
        <taxon>Endopterygota</taxon>
        <taxon>Diptera</taxon>
        <taxon>Nematocera</taxon>
        <taxon>Culicoidea</taxon>
        <taxon>Culicidae</taxon>
        <taxon>Culicinae</taxon>
        <taxon>Culicini</taxon>
        <taxon>Culex</taxon>
        <taxon>Culex</taxon>
    </lineage>
</organism>
<keyword evidence="2" id="KW-0472">Membrane</keyword>
<dbReference type="EMBL" id="HBUE01004610">
    <property type="protein sequence ID" value="CAG6445375.1"/>
    <property type="molecule type" value="Transcribed_RNA"/>
</dbReference>
<keyword evidence="2" id="KW-1133">Transmembrane helix</keyword>
<dbReference type="EMBL" id="HBUE01004607">
    <property type="protein sequence ID" value="CAG6445371.1"/>
    <property type="molecule type" value="Transcribed_RNA"/>
</dbReference>
<evidence type="ECO:0000256" key="1">
    <source>
        <dbReference type="SAM" id="MobiDB-lite"/>
    </source>
</evidence>
<accession>A0A8D8NZS1</accession>
<dbReference type="EMBL" id="HBUE01205209">
    <property type="protein sequence ID" value="CAG6531618.1"/>
    <property type="molecule type" value="Transcribed_RNA"/>
</dbReference>
<keyword evidence="2" id="KW-0812">Transmembrane</keyword>
<feature type="transmembrane region" description="Helical" evidence="2">
    <location>
        <begin position="51"/>
        <end position="77"/>
    </location>
</feature>
<protein>
    <submittedName>
        <fullName evidence="3">(northern house mosquito) hypothetical protein</fullName>
    </submittedName>
</protein>
<evidence type="ECO:0000313" key="3">
    <source>
        <dbReference type="EMBL" id="CAG6583479.1"/>
    </source>
</evidence>
<sequence length="123" mass="13704">MKVDPSSFPERGHTAQSEKRGVSLLYIFPQKPVNLTLTAPREPPASSKSTTISVCVCMLSVFKLCLLFVFIFAFFAYNSVHLKKKQNSFFQKCNKKISLKNAKISPNRSEHSTGSSKRSSSAL</sequence>
<dbReference type="AlphaFoldDB" id="A0A8D8NZS1"/>